<dbReference type="GO" id="GO:0008654">
    <property type="term" value="P:phospholipid biosynthetic process"/>
    <property type="evidence" value="ECO:0007669"/>
    <property type="project" value="UniProtKB-KW"/>
</dbReference>
<keyword evidence="4 8" id="KW-0256">Endoplasmic reticulum</keyword>
<dbReference type="PANTHER" id="PTHR23129:SF0">
    <property type="entry name" value="ACYL-COENZYME A DIPHOSPHATASE FITM2"/>
    <property type="match status" value="1"/>
</dbReference>
<keyword evidence="8" id="KW-0444">Lipid biosynthesis</keyword>
<dbReference type="GO" id="GO:0005789">
    <property type="term" value="C:endoplasmic reticulum membrane"/>
    <property type="evidence" value="ECO:0007669"/>
    <property type="project" value="UniProtKB-SubCell"/>
</dbReference>
<evidence type="ECO:0000256" key="8">
    <source>
        <dbReference type="HAMAP-Rule" id="MF_03231"/>
    </source>
</evidence>
<evidence type="ECO:0000313" key="11">
    <source>
        <dbReference type="Proteomes" id="UP000094112"/>
    </source>
</evidence>
<comment type="catalytic activity">
    <reaction evidence="8">
        <text>(9Z)-octadecenoyl-CoA + H2O = S-(9Z-octadecenoyl)-4'-phosphopantetheine + adenosine 3',5'-bisphosphate + 2 H(+)</text>
        <dbReference type="Rhea" id="RHEA:65564"/>
        <dbReference type="ChEBI" id="CHEBI:15377"/>
        <dbReference type="ChEBI" id="CHEBI:15378"/>
        <dbReference type="ChEBI" id="CHEBI:57387"/>
        <dbReference type="ChEBI" id="CHEBI:58343"/>
        <dbReference type="ChEBI" id="CHEBI:156553"/>
    </reaction>
</comment>
<keyword evidence="11" id="KW-1185">Reference proteome</keyword>
<feature type="active site" evidence="8">
    <location>
        <position position="156"/>
    </location>
</feature>
<dbReference type="GO" id="GO:0010945">
    <property type="term" value="F:coenzyme A diphosphatase activity"/>
    <property type="evidence" value="ECO:0007669"/>
    <property type="project" value="InterPro"/>
</dbReference>
<keyword evidence="3 8" id="KW-0378">Hydrolase</keyword>
<name>A0A1E3NW64_WICAA</name>
<feature type="transmembrane region" description="Helical" evidence="9">
    <location>
        <begin position="199"/>
        <end position="217"/>
    </location>
</feature>
<keyword evidence="5 8" id="KW-1133">Transmembrane helix</keyword>
<evidence type="ECO:0000256" key="6">
    <source>
        <dbReference type="ARBA" id="ARBA00023098"/>
    </source>
</evidence>
<feature type="transmembrane region" description="Helical" evidence="9">
    <location>
        <begin position="157"/>
        <end position="178"/>
    </location>
</feature>
<dbReference type="Proteomes" id="UP000094112">
    <property type="component" value="Unassembled WGS sequence"/>
</dbReference>
<evidence type="ECO:0000313" key="10">
    <source>
        <dbReference type="EMBL" id="ODQ56817.1"/>
    </source>
</evidence>
<evidence type="ECO:0000256" key="5">
    <source>
        <dbReference type="ARBA" id="ARBA00022989"/>
    </source>
</evidence>
<dbReference type="InterPro" id="IPR046400">
    <property type="entry name" value="SCS3"/>
</dbReference>
<keyword evidence="7 8" id="KW-0472">Membrane</keyword>
<dbReference type="HAMAP" id="MF_03231">
    <property type="entry name" value="SCS3"/>
    <property type="match status" value="1"/>
</dbReference>
<dbReference type="EMBL" id="KV454215">
    <property type="protein sequence ID" value="ODQ56817.1"/>
    <property type="molecule type" value="Genomic_DNA"/>
</dbReference>
<comment type="subcellular location">
    <subcellularLocation>
        <location evidence="1 8">Endoplasmic reticulum membrane</location>
        <topology evidence="1 8">Multi-pass membrane protein</topology>
    </subcellularLocation>
</comment>
<feature type="transmembrane region" description="Helical" evidence="9">
    <location>
        <begin position="229"/>
        <end position="248"/>
    </location>
</feature>
<organism evidence="10 11">
    <name type="scientific">Wickerhamomyces anomalus (strain ATCC 58044 / CBS 1984 / NCYC 433 / NRRL Y-366-8)</name>
    <name type="common">Yeast</name>
    <name type="synonym">Hansenula anomala</name>
    <dbReference type="NCBI Taxonomy" id="683960"/>
    <lineage>
        <taxon>Eukaryota</taxon>
        <taxon>Fungi</taxon>
        <taxon>Dikarya</taxon>
        <taxon>Ascomycota</taxon>
        <taxon>Saccharomycotina</taxon>
        <taxon>Saccharomycetes</taxon>
        <taxon>Phaffomycetales</taxon>
        <taxon>Wickerhamomycetaceae</taxon>
        <taxon>Wickerhamomyces</taxon>
    </lineage>
</organism>
<comment type="catalytic activity">
    <reaction evidence="8">
        <text>(5Z,8Z,11Z,14Z)-eicosatetraenoyl-CoA + H2O = S-(5Z,8Z,11Z,14Z-eicosatetraenoyl)-4'-phosphopantetheine + adenosine 3',5'-bisphosphate + 2 H(+)</text>
        <dbReference type="Rhea" id="RHEA:65568"/>
        <dbReference type="ChEBI" id="CHEBI:15377"/>
        <dbReference type="ChEBI" id="CHEBI:15378"/>
        <dbReference type="ChEBI" id="CHEBI:57368"/>
        <dbReference type="ChEBI" id="CHEBI:58343"/>
        <dbReference type="ChEBI" id="CHEBI:156554"/>
    </reaction>
</comment>
<evidence type="ECO:0000256" key="9">
    <source>
        <dbReference type="SAM" id="Phobius"/>
    </source>
</evidence>
<proteinExistence type="inferred from homology"/>
<keyword evidence="8" id="KW-0594">Phospholipid biosynthesis</keyword>
<evidence type="ECO:0000256" key="4">
    <source>
        <dbReference type="ARBA" id="ARBA00022824"/>
    </source>
</evidence>
<keyword evidence="6" id="KW-0443">Lipid metabolism</keyword>
<feature type="transmembrane region" description="Helical" evidence="9">
    <location>
        <begin position="87"/>
        <end position="106"/>
    </location>
</feature>
<dbReference type="AlphaFoldDB" id="A0A1E3NW64"/>
<keyword evidence="2 8" id="KW-0812">Transmembrane</keyword>
<comment type="catalytic activity">
    <reaction evidence="8">
        <text>hexadecanoyl-CoA + H2O = S-hexadecanoyl-4'-phosphopantetheine + adenosine 3',5'-bisphosphate + 2 H(+)</text>
        <dbReference type="Rhea" id="RHEA:50032"/>
        <dbReference type="ChEBI" id="CHEBI:15377"/>
        <dbReference type="ChEBI" id="CHEBI:15378"/>
        <dbReference type="ChEBI" id="CHEBI:57379"/>
        <dbReference type="ChEBI" id="CHEBI:58343"/>
        <dbReference type="ChEBI" id="CHEBI:132018"/>
    </reaction>
</comment>
<evidence type="ECO:0000256" key="7">
    <source>
        <dbReference type="ARBA" id="ARBA00023136"/>
    </source>
</evidence>
<dbReference type="RefSeq" id="XP_019036024.1">
    <property type="nucleotide sequence ID" value="XM_019183970.1"/>
</dbReference>
<reference evidence="10 11" key="1">
    <citation type="journal article" date="2016" name="Proc. Natl. Acad. Sci. U.S.A.">
        <title>Comparative genomics of biotechnologically important yeasts.</title>
        <authorList>
            <person name="Riley R."/>
            <person name="Haridas S."/>
            <person name="Wolfe K.H."/>
            <person name="Lopes M.R."/>
            <person name="Hittinger C.T."/>
            <person name="Goeker M."/>
            <person name="Salamov A.A."/>
            <person name="Wisecaver J.H."/>
            <person name="Long T.M."/>
            <person name="Calvey C.H."/>
            <person name="Aerts A.L."/>
            <person name="Barry K.W."/>
            <person name="Choi C."/>
            <person name="Clum A."/>
            <person name="Coughlan A.Y."/>
            <person name="Deshpande S."/>
            <person name="Douglass A.P."/>
            <person name="Hanson S.J."/>
            <person name="Klenk H.-P."/>
            <person name="LaButti K.M."/>
            <person name="Lapidus A."/>
            <person name="Lindquist E.A."/>
            <person name="Lipzen A.M."/>
            <person name="Meier-Kolthoff J.P."/>
            <person name="Ohm R.A."/>
            <person name="Otillar R.P."/>
            <person name="Pangilinan J.L."/>
            <person name="Peng Y."/>
            <person name="Rokas A."/>
            <person name="Rosa C.A."/>
            <person name="Scheuner C."/>
            <person name="Sibirny A.A."/>
            <person name="Slot J.C."/>
            <person name="Stielow J.B."/>
            <person name="Sun H."/>
            <person name="Kurtzman C.P."/>
            <person name="Blackwell M."/>
            <person name="Grigoriev I.V."/>
            <person name="Jeffries T.W."/>
        </authorList>
    </citation>
    <scope>NUCLEOTIDE SEQUENCE [LARGE SCALE GENOMIC DNA]</scope>
    <source>
        <strain evidence="11">ATCC 58044 / CBS 1984 / NCYC 433 / NRRL Y-366-8</strain>
    </source>
</reference>
<dbReference type="OrthoDB" id="5579088at2759"/>
<protein>
    <recommendedName>
        <fullName evidence="8">Acyl-coenzyme A diphosphatase SCS3</fullName>
        <ecNumber evidence="8">3.6.1.-</ecNumber>
    </recommendedName>
    <alternativeName>
        <fullName evidence="8">FIT family protein SCS3</fullName>
    </alternativeName>
</protein>
<dbReference type="InterPro" id="IPR019388">
    <property type="entry name" value="FIT"/>
</dbReference>
<evidence type="ECO:0000256" key="1">
    <source>
        <dbReference type="ARBA" id="ARBA00004477"/>
    </source>
</evidence>
<sequence length="253" mass="29099">MAIQSNALSRLSHSLRLSNQELIAISIYPITILLGQIIYHSSPEIVNNYYTNKHNLLNVLFVKKGWFWTCLVDVYFVLQHGKSIQRAFIRLSIITVWWWCFTQSFFGLPLMDRVFIWTGGVCDYDIGLHGALDGIGSVVCRKVKGHWKGGHDPSGHVFLLVVGSLVLWFEILNTNILQELQSFITGFRNQLTIQNRLKYVLNHSIVFTLALLWLWWWMLLTTSIHFHSFIEQMSGLIAGCLGVLVYTIPRMVS</sequence>
<dbReference type="EC" id="3.6.1.-" evidence="8"/>
<feature type="transmembrane region" description="Helical" evidence="9">
    <location>
        <begin position="21"/>
        <end position="39"/>
    </location>
</feature>
<accession>A0A1E3NW64</accession>
<feature type="active site" evidence="8">
    <location>
        <position position="227"/>
    </location>
</feature>
<feature type="transmembrane region" description="Helical" evidence="9">
    <location>
        <begin position="59"/>
        <end position="78"/>
    </location>
</feature>
<keyword evidence="8" id="KW-1208">Phospholipid metabolism</keyword>
<evidence type="ECO:0000256" key="3">
    <source>
        <dbReference type="ARBA" id="ARBA00022801"/>
    </source>
</evidence>
<comment type="similarity">
    <text evidence="8">Belongs to the FIT family. Fungal FIT2B/SCS3 subfamily.</text>
</comment>
<dbReference type="PANTHER" id="PTHR23129">
    <property type="entry name" value="ACYL-COENZYME A DIPHOSPHATASE FITM2"/>
    <property type="match status" value="1"/>
</dbReference>
<comment type="function">
    <text evidence="8">Fatty acyl-coenzyme A (CoA) diphosphatase that hydrolyzes fatty acyl-CoA to yield acyl-4'-phosphopantetheine and adenosine 3',5'-bisphosphate. Preferentially hydrolyzes unsaturated long-chain acyl-CoA substrates in the endoplasmic reticulum (ER) lumen. This catalytic activity is required for maintaining ER structure and for lipid droplets (LDs) biogenesis, which are lipid storage organelles involved in maintaining lipid and energy homeostasis. May directly bind to diacylglycerol (DAGs) and triacylglycerol, which is also important for LD biogenesis. May support directional budding of nacent LDs from the ER into the cytosol by reducing DAG levels at sites of LD formation. May play a role in the regulation of cell morphology and cytoskeletal organization. Involved in phospholipid biosynthesis.</text>
</comment>
<dbReference type="STRING" id="683960.A0A1E3NW64"/>
<gene>
    <name evidence="8" type="primary">SCS3</name>
    <name evidence="8" type="synonym">FIT2B</name>
    <name evidence="10" type="ORF">WICANDRAFT_65699</name>
</gene>
<dbReference type="GeneID" id="30201216"/>
<comment type="catalytic activity">
    <reaction evidence="8">
        <text>an acyl-CoA + H2O = an acyl-4'-phosphopantetheine + adenosine 3',5'-bisphosphate + 2 H(+)</text>
        <dbReference type="Rhea" id="RHEA:50044"/>
        <dbReference type="ChEBI" id="CHEBI:15377"/>
        <dbReference type="ChEBI" id="CHEBI:15378"/>
        <dbReference type="ChEBI" id="CHEBI:58342"/>
        <dbReference type="ChEBI" id="CHEBI:58343"/>
        <dbReference type="ChEBI" id="CHEBI:132023"/>
    </reaction>
</comment>
<evidence type="ECO:0000256" key="2">
    <source>
        <dbReference type="ARBA" id="ARBA00022692"/>
    </source>
</evidence>
<dbReference type="Pfam" id="PF10261">
    <property type="entry name" value="FIT"/>
    <property type="match status" value="1"/>
</dbReference>
<dbReference type="GO" id="GO:0140042">
    <property type="term" value="P:lipid droplet formation"/>
    <property type="evidence" value="ECO:0007669"/>
    <property type="project" value="UniProtKB-UniRule"/>
</dbReference>